<organism evidence="2 3">
    <name type="scientific">Shewanella aestuarii</name>
    <dbReference type="NCBI Taxonomy" id="1028752"/>
    <lineage>
        <taxon>Bacteria</taxon>
        <taxon>Pseudomonadati</taxon>
        <taxon>Pseudomonadota</taxon>
        <taxon>Gammaproteobacteria</taxon>
        <taxon>Alteromonadales</taxon>
        <taxon>Shewanellaceae</taxon>
        <taxon>Shewanella</taxon>
    </lineage>
</organism>
<evidence type="ECO:0000313" key="3">
    <source>
        <dbReference type="Proteomes" id="UP001203212"/>
    </source>
</evidence>
<evidence type="ECO:0000313" key="2">
    <source>
        <dbReference type="EMBL" id="MCL1115836.1"/>
    </source>
</evidence>
<feature type="compositionally biased region" description="Basic and acidic residues" evidence="1">
    <location>
        <begin position="106"/>
        <end position="116"/>
    </location>
</feature>
<sequence>MTTLSKEDVISSLQAALEKQSGTAVNIEQSGSWYKIDGGKSVRFSELESMLAEMGNGSQTVAKTATKPAAKKAAVTKTKSVATKKSASAPAKSAQTGKGSGLTPKELWRAKLENAKGKNTLPRGF</sequence>
<dbReference type="RefSeq" id="WP_188839535.1">
    <property type="nucleotide sequence ID" value="NZ_BMOT01000001.1"/>
</dbReference>
<proteinExistence type="predicted"/>
<gene>
    <name evidence="2" type="ORF">L2689_01060</name>
</gene>
<reference evidence="2 3" key="1">
    <citation type="submission" date="2022-01" db="EMBL/GenBank/DDBJ databases">
        <title>Whole genome-based taxonomy of the Shewanellaceae.</title>
        <authorList>
            <person name="Martin-Rodriguez A.J."/>
        </authorList>
    </citation>
    <scope>NUCLEOTIDE SEQUENCE [LARGE SCALE GENOMIC DNA]</scope>
    <source>
        <strain evidence="2 3">JCM 17801</strain>
    </source>
</reference>
<keyword evidence="3" id="KW-1185">Reference proteome</keyword>
<comment type="caution">
    <text evidence="2">The sequence shown here is derived from an EMBL/GenBank/DDBJ whole genome shotgun (WGS) entry which is preliminary data.</text>
</comment>
<feature type="compositionally biased region" description="Low complexity" evidence="1">
    <location>
        <begin position="62"/>
        <end position="94"/>
    </location>
</feature>
<evidence type="ECO:0000256" key="1">
    <source>
        <dbReference type="SAM" id="MobiDB-lite"/>
    </source>
</evidence>
<dbReference type="Proteomes" id="UP001203212">
    <property type="component" value="Unassembled WGS sequence"/>
</dbReference>
<feature type="region of interest" description="Disordered" evidence="1">
    <location>
        <begin position="62"/>
        <end position="125"/>
    </location>
</feature>
<name>A0ABT0KWK6_9GAMM</name>
<dbReference type="EMBL" id="JAKILK010000001">
    <property type="protein sequence ID" value="MCL1115836.1"/>
    <property type="molecule type" value="Genomic_DNA"/>
</dbReference>
<protein>
    <submittedName>
        <fullName evidence="2">Uncharacterized protein</fullName>
    </submittedName>
</protein>
<accession>A0ABT0KWK6</accession>